<reference evidence="2" key="1">
    <citation type="submission" date="2023-02" db="EMBL/GenBank/DDBJ databases">
        <title>Genome sequence of Hyphococcus flavus.</title>
        <authorList>
            <person name="Rong J.-C."/>
            <person name="Zhao Q."/>
            <person name="Yi M."/>
            <person name="Wu J.-Y."/>
        </authorList>
    </citation>
    <scope>NUCLEOTIDE SEQUENCE</scope>
    <source>
        <strain evidence="2">MCCC 1K03223</strain>
    </source>
</reference>
<dbReference type="Pfam" id="PF00144">
    <property type="entry name" value="Beta-lactamase"/>
    <property type="match status" value="1"/>
</dbReference>
<organism evidence="2 3">
    <name type="scientific">Hyphococcus flavus</name>
    <dbReference type="NCBI Taxonomy" id="1866326"/>
    <lineage>
        <taxon>Bacteria</taxon>
        <taxon>Pseudomonadati</taxon>
        <taxon>Pseudomonadota</taxon>
        <taxon>Alphaproteobacteria</taxon>
        <taxon>Parvularculales</taxon>
        <taxon>Parvularculaceae</taxon>
        <taxon>Hyphococcus</taxon>
    </lineage>
</organism>
<dbReference type="InterPro" id="IPR012338">
    <property type="entry name" value="Beta-lactam/transpept-like"/>
</dbReference>
<dbReference type="RefSeq" id="WP_274494658.1">
    <property type="nucleotide sequence ID" value="NZ_CP118166.1"/>
</dbReference>
<sequence length="420" mass="45255">MRNNTTNERWTKMAANFRPPLSGLCGFIVSAVLVSACAVEREATASDADSGKICAAFQAKLEGIQLTAGFPGATAALSLPDGTLCEAASGLADLEQDIAMDDTHRMPAGSIGKTFVAAAALSLMMEGAIDYDDKAMRWLGDKSWFGDWPNADDITIGHLLTHTSGVATDYIADPEMLALFNQAIAEDKTLSSLGVTHEDYAKAVSGTAPSFPAGEGFHYTDVSYVLVALIVEEVSGQSLEVFVQEKFLTPLNLNDIAPQKREMKNIAAGYIPAPYRDAFGGVPEKSLTDDGVFVYDPEFEWGGGGYVSTAGDLALWARAWFGGEAISGDYLDVQRSNIDARAIETLQAGYGPGIQHLSDERLGERYFHRGYMLGYISVTEYLPSHDVALSMMINTIDTQYTTYHNDLMRESIAVISASAN</sequence>
<dbReference type="InterPro" id="IPR001466">
    <property type="entry name" value="Beta-lactam-related"/>
</dbReference>
<dbReference type="SUPFAM" id="SSF56601">
    <property type="entry name" value="beta-lactamase/transpeptidase-like"/>
    <property type="match status" value="1"/>
</dbReference>
<evidence type="ECO:0000313" key="2">
    <source>
        <dbReference type="EMBL" id="WDI32719.1"/>
    </source>
</evidence>
<dbReference type="AlphaFoldDB" id="A0AAE9ZDF5"/>
<proteinExistence type="predicted"/>
<keyword evidence="2" id="KW-0378">Hydrolase</keyword>
<dbReference type="EMBL" id="CP118166">
    <property type="protein sequence ID" value="WDI32719.1"/>
    <property type="molecule type" value="Genomic_DNA"/>
</dbReference>
<name>A0AAE9ZDF5_9PROT</name>
<protein>
    <submittedName>
        <fullName evidence="2">Serine hydrolase</fullName>
    </submittedName>
</protein>
<feature type="domain" description="Beta-lactamase-related" evidence="1">
    <location>
        <begin position="67"/>
        <end position="409"/>
    </location>
</feature>
<accession>A0AAE9ZDF5</accession>
<evidence type="ECO:0000259" key="1">
    <source>
        <dbReference type="Pfam" id="PF00144"/>
    </source>
</evidence>
<dbReference type="Gene3D" id="3.40.710.10">
    <property type="entry name" value="DD-peptidase/beta-lactamase superfamily"/>
    <property type="match status" value="1"/>
</dbReference>
<dbReference type="Proteomes" id="UP001214043">
    <property type="component" value="Chromosome"/>
</dbReference>
<dbReference type="KEGG" id="hfl:PUV54_05855"/>
<dbReference type="PANTHER" id="PTHR46825">
    <property type="entry name" value="D-ALANYL-D-ALANINE-CARBOXYPEPTIDASE/ENDOPEPTIDASE AMPH"/>
    <property type="match status" value="1"/>
</dbReference>
<keyword evidence="3" id="KW-1185">Reference proteome</keyword>
<dbReference type="InterPro" id="IPR050491">
    <property type="entry name" value="AmpC-like"/>
</dbReference>
<dbReference type="GO" id="GO:0016787">
    <property type="term" value="F:hydrolase activity"/>
    <property type="evidence" value="ECO:0007669"/>
    <property type="project" value="UniProtKB-KW"/>
</dbReference>
<gene>
    <name evidence="2" type="ORF">PUV54_05855</name>
</gene>
<dbReference type="PANTHER" id="PTHR46825:SF7">
    <property type="entry name" value="D-ALANYL-D-ALANINE CARBOXYPEPTIDASE"/>
    <property type="match status" value="1"/>
</dbReference>
<evidence type="ECO:0000313" key="3">
    <source>
        <dbReference type="Proteomes" id="UP001214043"/>
    </source>
</evidence>